<keyword evidence="2" id="KW-1185">Reference proteome</keyword>
<evidence type="ECO:0000313" key="1">
    <source>
        <dbReference type="EMBL" id="QBM87628.1"/>
    </source>
</evidence>
<dbReference type="SMART" id="SM00753">
    <property type="entry name" value="PAM"/>
    <property type="match status" value="1"/>
</dbReference>
<dbReference type="GO" id="GO:0070390">
    <property type="term" value="C:transcription export complex 2"/>
    <property type="evidence" value="ECO:0007669"/>
    <property type="project" value="TreeGrafter"/>
</dbReference>
<sequence length="475" mass="54439">MMDVLEDFLHKAQICTRLDSDHQSQKLLDLLTLRPQKNTFMVRLYNVGYINETQLRLAIENRVWFSGNWPAFEKVMASFVCLCTQMNPWSLLESFDLYAIYLSDITIAFMNKKRGHILTKLLEDVLKQILPMAKQLDYLMLSKEMHHKPRLSFVAATLLKIFNSIRSQLGAEDTSEAIKKSAMLFISGKLCQTYFQLSNPLLCQNVFSNMNNAKLSFGTYHPNQQLQYRYYLAKFYIAKYEFVDAHGHLHWCLTHLPDNYFVDHSNVTKLLREYLPVCILLGRRPNFANLSRKFYSAPLKCPNFFAIYADLANAILSGNFSRLHDLLNNVHYASILKSNKFISSFCSKAFLITLRNLVKSIWIAQGKKMRLEYDVVRQGLSISLNGLELTSVSTIDSSPRRGLEAFPPLDDYAVENCLITLIDQNLLRGKVFPRLRVVSLAKSGVFPDICATYILKFGNGAEGLLNSADKWIGKV</sequence>
<dbReference type="GO" id="GO:0003690">
    <property type="term" value="F:double-stranded DNA binding"/>
    <property type="evidence" value="ECO:0007669"/>
    <property type="project" value="InterPro"/>
</dbReference>
<dbReference type="PANTHER" id="PTHR12732">
    <property type="entry name" value="UNCHARACTERIZED PROTEASOME COMPONENT REGION PCI-CONTAINING"/>
    <property type="match status" value="1"/>
</dbReference>
<evidence type="ECO:0000313" key="2">
    <source>
        <dbReference type="Proteomes" id="UP000292447"/>
    </source>
</evidence>
<dbReference type="STRING" id="2163413.A0A4P6XNQ8"/>
<dbReference type="Proteomes" id="UP000292447">
    <property type="component" value="Chromosome II"/>
</dbReference>
<evidence type="ECO:0008006" key="3">
    <source>
        <dbReference type="Google" id="ProtNLM"/>
    </source>
</evidence>
<dbReference type="InterPro" id="IPR045114">
    <property type="entry name" value="Csn12-like"/>
</dbReference>
<dbReference type="GO" id="GO:0006368">
    <property type="term" value="P:transcription elongation by RNA polymerase II"/>
    <property type="evidence" value="ECO:0007669"/>
    <property type="project" value="TreeGrafter"/>
</dbReference>
<dbReference type="GO" id="GO:0000973">
    <property type="term" value="P:post-transcriptional tethering of RNA polymerase II gene DNA at nuclear periphery"/>
    <property type="evidence" value="ECO:0007669"/>
    <property type="project" value="TreeGrafter"/>
</dbReference>
<proteinExistence type="predicted"/>
<protein>
    <recommendedName>
        <fullName evidence="3">PCI domain-containing protein</fullName>
    </recommendedName>
</protein>
<dbReference type="GO" id="GO:0016973">
    <property type="term" value="P:poly(A)+ mRNA export from nucleus"/>
    <property type="evidence" value="ECO:0007669"/>
    <property type="project" value="TreeGrafter"/>
</dbReference>
<accession>A0A4P6XNQ8</accession>
<reference evidence="2" key="1">
    <citation type="submission" date="2019-03" db="EMBL/GenBank/DDBJ databases">
        <title>Snf2 controls pulcherriminic acid biosynthesis and connects pigmentation and antifungal activity of the yeast Metschnikowia pulcherrima.</title>
        <authorList>
            <person name="Gore-Lloyd D."/>
            <person name="Sumann I."/>
            <person name="Brachmann A.O."/>
            <person name="Schneeberger K."/>
            <person name="Ortiz-Merino R.A."/>
            <person name="Moreno-Beltran M."/>
            <person name="Schlaefli M."/>
            <person name="Kirner P."/>
            <person name="Santos Kron A."/>
            <person name="Wolfe K.H."/>
            <person name="Piel J."/>
            <person name="Ahrens C.H."/>
            <person name="Henk D."/>
            <person name="Freimoser F.M."/>
        </authorList>
    </citation>
    <scope>NUCLEOTIDE SEQUENCE [LARGE SCALE GENOMIC DNA]</scope>
    <source>
        <strain evidence="2">APC 1.2</strain>
    </source>
</reference>
<organism evidence="1 2">
    <name type="scientific">Metschnikowia aff. pulcherrima</name>
    <dbReference type="NCBI Taxonomy" id="2163413"/>
    <lineage>
        <taxon>Eukaryota</taxon>
        <taxon>Fungi</taxon>
        <taxon>Dikarya</taxon>
        <taxon>Ascomycota</taxon>
        <taxon>Saccharomycotina</taxon>
        <taxon>Pichiomycetes</taxon>
        <taxon>Metschnikowiaceae</taxon>
        <taxon>Metschnikowia</taxon>
    </lineage>
</organism>
<dbReference type="EMBL" id="CP034457">
    <property type="protein sequence ID" value="QBM87628.1"/>
    <property type="molecule type" value="Genomic_DNA"/>
</dbReference>
<gene>
    <name evidence="1" type="ORF">METSCH_B08350</name>
</gene>
<dbReference type="AlphaFoldDB" id="A0A4P6XNQ8"/>
<name>A0A4P6XNQ8_9ASCO</name>
<dbReference type="PANTHER" id="PTHR12732:SF8">
    <property type="entry name" value="NUCLEAR MRNA EXPORT PROTEIN THP1"/>
    <property type="match status" value="1"/>
</dbReference>
<dbReference type="GO" id="GO:0003723">
    <property type="term" value="F:RNA binding"/>
    <property type="evidence" value="ECO:0007669"/>
    <property type="project" value="InterPro"/>
</dbReference>